<evidence type="ECO:0000259" key="1">
    <source>
        <dbReference type="Pfam" id="PF01844"/>
    </source>
</evidence>
<dbReference type="GO" id="GO:0008270">
    <property type="term" value="F:zinc ion binding"/>
    <property type="evidence" value="ECO:0007669"/>
    <property type="project" value="InterPro"/>
</dbReference>
<reference evidence="2" key="1">
    <citation type="journal article" date="2020" name="Microorganisms">
        <title>Reliable Identification of Environmental Pseudomonas Isolates Using the rpoD Gene.</title>
        <authorList>
            <consortium name="The Broad Institute Genome Sequencing Platform"/>
            <person name="Girard L."/>
            <person name="Lood C."/>
            <person name="Rokni-Zadeh H."/>
            <person name="van Noort V."/>
            <person name="Lavigne R."/>
            <person name="De Mot R."/>
        </authorList>
    </citation>
    <scope>NUCLEOTIDE SEQUENCE</scope>
    <source>
        <strain evidence="2">BW13M1</strain>
    </source>
</reference>
<proteinExistence type="predicted"/>
<dbReference type="GO" id="GO:0004519">
    <property type="term" value="F:endonuclease activity"/>
    <property type="evidence" value="ECO:0007669"/>
    <property type="project" value="UniProtKB-KW"/>
</dbReference>
<feature type="domain" description="HNH" evidence="1">
    <location>
        <begin position="56"/>
        <end position="103"/>
    </location>
</feature>
<dbReference type="Pfam" id="PF01844">
    <property type="entry name" value="HNH"/>
    <property type="match status" value="1"/>
</dbReference>
<dbReference type="InterPro" id="IPR002711">
    <property type="entry name" value="HNH"/>
</dbReference>
<sequence length="212" mass="24666">MTTFAYTIDEHLSIARALQVGTRPRPSAREIWESAHVAPIKQRLKAHKRREQGERCCYCQRPIGGEYNMVLDIEHVLPKSQFNHCIFDLPNLAVACAKCNRKVKRARLDFIDPALLRIPRMHKSLLFNPDYYRIAHPNLTDAYKHLTINVHLVGRSTLFHYDLLTPMGKYMYDFFELHEFESESISHAQGIPAPVNEDLHEQIKALEREIYG</sequence>
<keyword evidence="2" id="KW-0255">Endonuclease</keyword>
<dbReference type="Gene3D" id="1.10.30.50">
    <property type="match status" value="1"/>
</dbReference>
<reference evidence="2" key="2">
    <citation type="submission" date="2020-07" db="EMBL/GenBank/DDBJ databases">
        <authorList>
            <person name="Lood C."/>
            <person name="Girard L."/>
        </authorList>
    </citation>
    <scope>NUCLEOTIDE SEQUENCE</scope>
    <source>
        <strain evidence="2">BW13M1</strain>
    </source>
</reference>
<organism evidence="2">
    <name type="scientific">Pseudomonas peradeniyensis</name>
    <dbReference type="NCBI Taxonomy" id="2745488"/>
    <lineage>
        <taxon>Bacteria</taxon>
        <taxon>Pseudomonadati</taxon>
        <taxon>Pseudomonadota</taxon>
        <taxon>Gammaproteobacteria</taxon>
        <taxon>Pseudomonadales</taxon>
        <taxon>Pseudomonadaceae</taxon>
        <taxon>Pseudomonas</taxon>
    </lineage>
</organism>
<dbReference type="InterPro" id="IPR003615">
    <property type="entry name" value="HNH_nuc"/>
</dbReference>
<gene>
    <name evidence="2" type="ORF">HU751_10440</name>
</gene>
<dbReference type="GO" id="GO:0003676">
    <property type="term" value="F:nucleic acid binding"/>
    <property type="evidence" value="ECO:0007669"/>
    <property type="project" value="InterPro"/>
</dbReference>
<dbReference type="EMBL" id="JABWRJ010000011">
    <property type="protein sequence ID" value="MBC3446190.1"/>
    <property type="molecule type" value="Genomic_DNA"/>
</dbReference>
<name>A0A923G8D2_9PSED</name>
<accession>A0A923G8D2</accession>
<keyword evidence="2" id="KW-0378">Hydrolase</keyword>
<evidence type="ECO:0000313" key="2">
    <source>
        <dbReference type="EMBL" id="MBC3446190.1"/>
    </source>
</evidence>
<protein>
    <submittedName>
        <fullName evidence="2">HNH endonuclease</fullName>
    </submittedName>
</protein>
<dbReference type="AlphaFoldDB" id="A0A923G8D2"/>
<dbReference type="CDD" id="cd00085">
    <property type="entry name" value="HNHc"/>
    <property type="match status" value="1"/>
</dbReference>
<comment type="caution">
    <text evidence="2">The sequence shown here is derived from an EMBL/GenBank/DDBJ whole genome shotgun (WGS) entry which is preliminary data.</text>
</comment>
<keyword evidence="2" id="KW-0540">Nuclease</keyword>
<dbReference type="RefSeq" id="WP_186733083.1">
    <property type="nucleotide sequence ID" value="NZ_JABWRJ020000004.1"/>
</dbReference>